<comment type="similarity">
    <text evidence="1">Belongs to the glycosyltransferase 32 family.</text>
</comment>
<dbReference type="GO" id="GO:0000136">
    <property type="term" value="C:mannan polymerase complex"/>
    <property type="evidence" value="ECO:0007669"/>
    <property type="project" value="TreeGrafter"/>
</dbReference>
<protein>
    <recommendedName>
        <fullName evidence="5">Alpha-1,6-mannosyltransferase</fullName>
    </recommendedName>
</protein>
<proteinExistence type="inferred from homology"/>
<dbReference type="KEGG" id="ksn:43585489"/>
<evidence type="ECO:0000256" key="1">
    <source>
        <dbReference type="ARBA" id="ARBA00009003"/>
    </source>
</evidence>
<feature type="region of interest" description="Disordered" evidence="2">
    <location>
        <begin position="1"/>
        <end position="29"/>
    </location>
</feature>
<dbReference type="Gene3D" id="3.90.550.20">
    <property type="match status" value="1"/>
</dbReference>
<sequence length="494" mass="55493">MDDKERQGPIHHDPRCAYKGDQTESEASNRGVIGIGRTDEMISTILGHNRSSRHFLPLLVVFFLTFIVISSRYSSSSSINGATNNNNDDAAISIKAVVKAASEALTRRVKSLEYETIKRDLGISLDSEITLESYDEDLRATWRDYFLPRSLASENASSSRSPPPHQSVLDIALSKLSLLPPDRETTPIRPLPKHIYTTDLLPPDQLPEQFQTWIKHNEDWTTMFVSDEEIDTWLETALGSGSLRERTEGREKLEVGVVREMKRLKGDWGVVRADLFRYLVLLLNGGIYTDTDTASVLPISEWARNPVKALSSVPMLDVLPQLVEMAQPQTLHHLEPFQAHEVPTEQDEEDSPSLLVALEIDAPDSETDWKDEGFVRGIQVVQWTIMAKKGHPVLLDVIGRALRQAEEVAEGGKRDVNILDWSGPGAFTDAVFRYLLVRYGFHPSQASGLKQPLRIGDVVIMPVHSFRADASEGPFQGEHRVVWHGFFGRWKGKE</sequence>
<evidence type="ECO:0000256" key="2">
    <source>
        <dbReference type="SAM" id="MobiDB-lite"/>
    </source>
</evidence>
<dbReference type="PANTHER" id="PTHR31834">
    <property type="entry name" value="INITIATION-SPECIFIC ALPHA-1,6-MANNOSYLTRANSFERASE"/>
    <property type="match status" value="1"/>
</dbReference>
<dbReference type="GO" id="GO:0000009">
    <property type="term" value="F:alpha-1,6-mannosyltransferase activity"/>
    <property type="evidence" value="ECO:0007669"/>
    <property type="project" value="InterPro"/>
</dbReference>
<reference evidence="3" key="1">
    <citation type="submission" date="2017-08" db="EMBL/GenBank/DDBJ databases">
        <authorList>
            <person name="Cuomo C."/>
            <person name="Billmyre B."/>
            <person name="Heitman J."/>
        </authorList>
    </citation>
    <scope>NUCLEOTIDE SEQUENCE</scope>
    <source>
        <strain evidence="3">CBS 12478</strain>
    </source>
</reference>
<organism evidence="3 4">
    <name type="scientific">Kwoniella shandongensis</name>
    <dbReference type="NCBI Taxonomy" id="1734106"/>
    <lineage>
        <taxon>Eukaryota</taxon>
        <taxon>Fungi</taxon>
        <taxon>Dikarya</taxon>
        <taxon>Basidiomycota</taxon>
        <taxon>Agaricomycotina</taxon>
        <taxon>Tremellomycetes</taxon>
        <taxon>Tremellales</taxon>
        <taxon>Cryptococcaceae</taxon>
        <taxon>Kwoniella</taxon>
    </lineage>
</organism>
<accession>A0AAJ8MWR4</accession>
<evidence type="ECO:0000313" key="4">
    <source>
        <dbReference type="Proteomes" id="UP000322225"/>
    </source>
</evidence>
<dbReference type="AlphaFoldDB" id="A0AAJ8MWR4"/>
<evidence type="ECO:0000313" key="3">
    <source>
        <dbReference type="EMBL" id="WWD18548.1"/>
    </source>
</evidence>
<dbReference type="Pfam" id="PF04488">
    <property type="entry name" value="Gly_transf_sug"/>
    <property type="match status" value="1"/>
</dbReference>
<dbReference type="EMBL" id="CP144055">
    <property type="protein sequence ID" value="WWD18548.1"/>
    <property type="molecule type" value="Genomic_DNA"/>
</dbReference>
<dbReference type="PANTHER" id="PTHR31834:SF1">
    <property type="entry name" value="INITIATION-SPECIFIC ALPHA-1,6-MANNOSYLTRANSFERASE"/>
    <property type="match status" value="1"/>
</dbReference>
<dbReference type="GeneID" id="43585489"/>
<dbReference type="InterPro" id="IPR007577">
    <property type="entry name" value="GlycoTrfase_DXD_sugar-bd_CS"/>
</dbReference>
<feature type="compositionally biased region" description="Basic and acidic residues" evidence="2">
    <location>
        <begin position="1"/>
        <end position="22"/>
    </location>
</feature>
<keyword evidence="4" id="KW-1185">Reference proteome</keyword>
<reference evidence="3" key="2">
    <citation type="submission" date="2024-01" db="EMBL/GenBank/DDBJ databases">
        <title>Comparative genomics of Cryptococcus and Kwoniella reveals pathogenesis evolution and contrasting modes of karyotype evolution via chromosome fusion or intercentromeric recombination.</title>
        <authorList>
            <person name="Coelho M.A."/>
            <person name="David-Palma M."/>
            <person name="Shea T."/>
            <person name="Bowers K."/>
            <person name="McGinley-Smith S."/>
            <person name="Mohammad A.W."/>
            <person name="Gnirke A."/>
            <person name="Yurkov A.M."/>
            <person name="Nowrousian M."/>
            <person name="Sun S."/>
            <person name="Cuomo C.A."/>
            <person name="Heitman J."/>
        </authorList>
    </citation>
    <scope>NUCLEOTIDE SEQUENCE</scope>
    <source>
        <strain evidence="3">CBS 12478</strain>
    </source>
</reference>
<dbReference type="Proteomes" id="UP000322225">
    <property type="component" value="Chromosome 5"/>
</dbReference>
<evidence type="ECO:0008006" key="5">
    <source>
        <dbReference type="Google" id="ProtNLM"/>
    </source>
</evidence>
<gene>
    <name evidence="3" type="ORF">CI109_103001</name>
</gene>
<dbReference type="SUPFAM" id="SSF53448">
    <property type="entry name" value="Nucleotide-diphospho-sugar transferases"/>
    <property type="match status" value="1"/>
</dbReference>
<name>A0AAJ8MWR4_9TREE</name>
<dbReference type="GO" id="GO:0006487">
    <property type="term" value="P:protein N-linked glycosylation"/>
    <property type="evidence" value="ECO:0007669"/>
    <property type="project" value="TreeGrafter"/>
</dbReference>
<dbReference type="InterPro" id="IPR029044">
    <property type="entry name" value="Nucleotide-diphossugar_trans"/>
</dbReference>
<dbReference type="InterPro" id="IPR039367">
    <property type="entry name" value="Och1-like"/>
</dbReference>
<dbReference type="RefSeq" id="XP_031864275.2">
    <property type="nucleotide sequence ID" value="XM_032001385.2"/>
</dbReference>